<organism evidence="2 3">
    <name type="scientific">Desulfitobacterium hafniense (strain DSM 10664 / DCB-2)</name>
    <dbReference type="NCBI Taxonomy" id="272564"/>
    <lineage>
        <taxon>Bacteria</taxon>
        <taxon>Bacillati</taxon>
        <taxon>Bacillota</taxon>
        <taxon>Clostridia</taxon>
        <taxon>Eubacteriales</taxon>
        <taxon>Desulfitobacteriaceae</taxon>
        <taxon>Desulfitobacterium</taxon>
    </lineage>
</organism>
<evidence type="ECO:0000256" key="1">
    <source>
        <dbReference type="ARBA" id="ARBA00023186"/>
    </source>
</evidence>
<dbReference type="InterPro" id="IPR036411">
    <property type="entry name" value="TorD-like_sf"/>
</dbReference>
<name>B8G141_DESHD</name>
<dbReference type="PANTHER" id="PTHR34227:SF1">
    <property type="entry name" value="DIMETHYL SULFOXIDE REDUCTASE CHAPERONE-RELATED"/>
    <property type="match status" value="1"/>
</dbReference>
<dbReference type="InterPro" id="IPR020945">
    <property type="entry name" value="DMSO/NO3_reduct_chaperone"/>
</dbReference>
<evidence type="ECO:0000313" key="3">
    <source>
        <dbReference type="Proteomes" id="UP000007726"/>
    </source>
</evidence>
<keyword evidence="1" id="KW-0143">Chaperone</keyword>
<accession>B8G141</accession>
<dbReference type="SUPFAM" id="SSF89155">
    <property type="entry name" value="TorD-like"/>
    <property type="match status" value="1"/>
</dbReference>
<sequence length="223" mass="25398">MTVKMHSDEEQSSDGSRAVFYNLFANMLGREINKSWLDSGFQSELLRTLPDSEGKTALLNSLAKASAVPEGLREIQLDYEQLFIIPGPKLTFPYESCYTHRNMDGTYGRIWQEPARAMYKILKDWDIHFPEGQDLIPDHIAVELFFMAGLCQKQSIAQGSEKRILEDWQVRFFGAHIKNWVCEFLANLVKKADTGYYQGCAVLLGEFLEEEAVEISAKTAKTI</sequence>
<protein>
    <submittedName>
        <fullName evidence="2">Anaerobic dehydrogenase protein-like protein</fullName>
    </submittedName>
</protein>
<gene>
    <name evidence="2" type="ordered locus">Dhaf_1198</name>
</gene>
<dbReference type="KEGG" id="dhd:Dhaf_1198"/>
<reference evidence="2 3" key="1">
    <citation type="journal article" date="2012" name="BMC Microbiol.">
        <title>Genome sequence of Desulfitobacterium hafniense DCB-2, a Gram-positive anaerobe capable of dehalogenation and metal reduction.</title>
        <authorList>
            <person name="Kim S.H."/>
            <person name="Harzman C."/>
            <person name="Davis J.K."/>
            <person name="Hutcheson R."/>
            <person name="Broderick J.B."/>
            <person name="Marsh T.L."/>
            <person name="Tiedje J.M."/>
        </authorList>
    </citation>
    <scope>NUCLEOTIDE SEQUENCE [LARGE SCALE GENOMIC DNA]</scope>
    <source>
        <strain evidence="3">DSM 10664 / DCB-2</strain>
    </source>
</reference>
<dbReference type="PANTHER" id="PTHR34227">
    <property type="entry name" value="CHAPERONE PROTEIN YCDY"/>
    <property type="match status" value="1"/>
</dbReference>
<evidence type="ECO:0000313" key="2">
    <source>
        <dbReference type="EMBL" id="ACL19256.1"/>
    </source>
</evidence>
<dbReference type="Gene3D" id="1.10.3480.10">
    <property type="entry name" value="TorD-like"/>
    <property type="match status" value="1"/>
</dbReference>
<dbReference type="RefSeq" id="WP_015943270.1">
    <property type="nucleotide sequence ID" value="NC_011830.1"/>
</dbReference>
<dbReference type="AlphaFoldDB" id="B8G141"/>
<proteinExistence type="predicted"/>
<dbReference type="Pfam" id="PF02613">
    <property type="entry name" value="Nitrate_red_del"/>
    <property type="match status" value="1"/>
</dbReference>
<dbReference type="InterPro" id="IPR050289">
    <property type="entry name" value="TorD/DmsD_chaperones"/>
</dbReference>
<dbReference type="HOGENOM" id="CLU_077650_0_1_9"/>
<dbReference type="Proteomes" id="UP000007726">
    <property type="component" value="Chromosome"/>
</dbReference>
<dbReference type="EMBL" id="CP001336">
    <property type="protein sequence ID" value="ACL19256.1"/>
    <property type="molecule type" value="Genomic_DNA"/>
</dbReference>